<keyword evidence="4" id="KW-1003">Cell membrane</keyword>
<evidence type="ECO:0000256" key="3">
    <source>
        <dbReference type="ARBA" id="ARBA00022448"/>
    </source>
</evidence>
<dbReference type="Proteomes" id="UP000262454">
    <property type="component" value="Unassembled WGS sequence"/>
</dbReference>
<evidence type="ECO:0000256" key="2">
    <source>
        <dbReference type="ARBA" id="ARBA00009212"/>
    </source>
</evidence>
<evidence type="ECO:0000256" key="8">
    <source>
        <dbReference type="SAM" id="Phobius"/>
    </source>
</evidence>
<keyword evidence="6 8" id="KW-1133">Transmembrane helix</keyword>
<accession>A0A348MLE3</accession>
<dbReference type="InterPro" id="IPR007208">
    <property type="entry name" value="MrpF/PhaF-like"/>
</dbReference>
<dbReference type="PANTHER" id="PTHR34702:SF1">
    <property type="entry name" value="NA(+)_H(+) ANTIPORTER SUBUNIT F"/>
    <property type="match status" value="1"/>
</dbReference>
<comment type="similarity">
    <text evidence="2">Belongs to the CPA3 antiporters (TC 2.A.63) subunit F family.</text>
</comment>
<evidence type="ECO:0000256" key="1">
    <source>
        <dbReference type="ARBA" id="ARBA00004651"/>
    </source>
</evidence>
<name>A0A348MLE3_UNCW3</name>
<feature type="transmembrane region" description="Helical" evidence="8">
    <location>
        <begin position="36"/>
        <end position="54"/>
    </location>
</feature>
<dbReference type="GO" id="GO:0015385">
    <property type="term" value="F:sodium:proton antiporter activity"/>
    <property type="evidence" value="ECO:0007669"/>
    <property type="project" value="TreeGrafter"/>
</dbReference>
<keyword evidence="7 8" id="KW-0472">Membrane</keyword>
<dbReference type="Pfam" id="PF04066">
    <property type="entry name" value="MrpF_PhaF"/>
    <property type="match status" value="1"/>
</dbReference>
<evidence type="ECO:0000313" key="9">
    <source>
        <dbReference type="EMBL" id="HAF07869.1"/>
    </source>
</evidence>
<feature type="transmembrane region" description="Helical" evidence="8">
    <location>
        <begin position="60"/>
        <end position="81"/>
    </location>
</feature>
<evidence type="ECO:0000256" key="6">
    <source>
        <dbReference type="ARBA" id="ARBA00022989"/>
    </source>
</evidence>
<reference evidence="9 10" key="1">
    <citation type="journal article" date="2018" name="Nat. Biotechnol.">
        <title>A standardized bacterial taxonomy based on genome phylogeny substantially revises the tree of life.</title>
        <authorList>
            <person name="Parks D.H."/>
            <person name="Chuvochina M."/>
            <person name="Waite D.W."/>
            <person name="Rinke C."/>
            <person name="Skarshewski A."/>
            <person name="Chaumeil P.A."/>
            <person name="Hugenholtz P."/>
        </authorList>
    </citation>
    <scope>NUCLEOTIDE SEQUENCE [LARGE SCALE GENOMIC DNA]</scope>
    <source>
        <strain evidence="9">UBA7921</strain>
    </source>
</reference>
<dbReference type="EMBL" id="DMCX01000035">
    <property type="protein sequence ID" value="HAF07869.1"/>
    <property type="molecule type" value="Genomic_DNA"/>
</dbReference>
<gene>
    <name evidence="9" type="ORF">DCG82_05655</name>
</gene>
<dbReference type="AlphaFoldDB" id="A0A348MLE3"/>
<keyword evidence="3" id="KW-0813">Transport</keyword>
<feature type="transmembrane region" description="Helical" evidence="8">
    <location>
        <begin position="6"/>
        <end position="24"/>
    </location>
</feature>
<protein>
    <submittedName>
        <fullName evidence="9">Cation:proton antiporter</fullName>
    </submittedName>
</protein>
<dbReference type="GO" id="GO:0005886">
    <property type="term" value="C:plasma membrane"/>
    <property type="evidence" value="ECO:0007669"/>
    <property type="project" value="UniProtKB-SubCell"/>
</dbReference>
<comment type="subcellular location">
    <subcellularLocation>
        <location evidence="1">Cell membrane</location>
        <topology evidence="1">Multi-pass membrane protein</topology>
    </subcellularLocation>
</comment>
<proteinExistence type="inferred from homology"/>
<dbReference type="PANTHER" id="PTHR34702">
    <property type="entry name" value="NA(+)/H(+) ANTIPORTER SUBUNIT F1"/>
    <property type="match status" value="1"/>
</dbReference>
<organism evidence="9 10">
    <name type="scientific">candidate division WOR-3 bacterium</name>
    <dbReference type="NCBI Taxonomy" id="2052148"/>
    <lineage>
        <taxon>Bacteria</taxon>
        <taxon>Bacteria division WOR-3</taxon>
    </lineage>
</organism>
<evidence type="ECO:0000256" key="4">
    <source>
        <dbReference type="ARBA" id="ARBA00022475"/>
    </source>
</evidence>
<comment type="caution">
    <text evidence="9">The sequence shown here is derived from an EMBL/GenBank/DDBJ whole genome shotgun (WGS) entry which is preliminary data.</text>
</comment>
<evidence type="ECO:0000256" key="5">
    <source>
        <dbReference type="ARBA" id="ARBA00022692"/>
    </source>
</evidence>
<sequence length="87" mass="9766">MNTLYIIWFSILGLSVILIIIRFFKGPLVQDRTIALDMFTTITSGGLVLLSSFLQNSYLLDISLVYAILSFVSVIAISKYIEERGSK</sequence>
<evidence type="ECO:0000313" key="10">
    <source>
        <dbReference type="Proteomes" id="UP000262454"/>
    </source>
</evidence>
<keyword evidence="5 8" id="KW-0812">Transmembrane</keyword>
<evidence type="ECO:0000256" key="7">
    <source>
        <dbReference type="ARBA" id="ARBA00023136"/>
    </source>
</evidence>